<dbReference type="AlphaFoldDB" id="A0A0E0NAZ7"/>
<keyword evidence="3" id="KW-1185">Reference proteome</keyword>
<dbReference type="EnsemblPlants" id="ORUFI02G06900.3">
    <property type="protein sequence ID" value="ORUFI02G06900.3"/>
    <property type="gene ID" value="ORUFI02G06900"/>
</dbReference>
<proteinExistence type="predicted"/>
<accession>A0A0E0NAZ7</accession>
<sequence length="472" mass="51364">MAAFMTKLGTFSLSTSCTTRLSLATLVITSAVDPFFRSKYRARIRDACRSAVRVQQYPSKRHDPLTGGQEEEVPRVLMKWRSTLQFSKANPIRSFQLRIELGESTRGARTMLTLELNSWTLSAPPPKLLYTLPVMSSNTGIESPSPTAPRSPSTINTTSTASACMNTVMNDPSTGFAFPALRSSPPMAAVMPAGSGRLLLPLHLPSVTASLSLTLYFSSLRGYHLNGLKKKEAKLYKLKYKLSQLEEAKLVAVKAMGVSGDGDGAAKAKLVLGSFMTVFMHADMADMVFMVLGPCSWVSSIVVKFPRTSVLLTAIHILVINASSHHNTLFCHRLVVIHTSPGHWTSSFVKPLGMAVTGSESLRVATGAGELDDRGWAEMNDDDQGDLNNGVWVKELERITMVGSSMNDGHGDLENNVNNYGVGSPKVNGGRREKCQKKSRPYSHFRISECVILASMCHTLSYFGPSVIPLAS</sequence>
<reference evidence="3" key="1">
    <citation type="submission" date="2013-06" db="EMBL/GenBank/DDBJ databases">
        <authorList>
            <person name="Zhao Q."/>
        </authorList>
    </citation>
    <scope>NUCLEOTIDE SEQUENCE</scope>
    <source>
        <strain evidence="3">cv. W1943</strain>
    </source>
</reference>
<name>A0A0E0NAZ7_ORYRU</name>
<protein>
    <submittedName>
        <fullName evidence="2">Uncharacterized protein</fullName>
    </submittedName>
</protein>
<evidence type="ECO:0000313" key="2">
    <source>
        <dbReference type="EnsemblPlants" id="ORUFI02G06900.3"/>
    </source>
</evidence>
<dbReference type="Gramene" id="ORUFI02G06900.3">
    <property type="protein sequence ID" value="ORUFI02G06900.3"/>
    <property type="gene ID" value="ORUFI02G06900"/>
</dbReference>
<evidence type="ECO:0000313" key="3">
    <source>
        <dbReference type="Proteomes" id="UP000008022"/>
    </source>
</evidence>
<organism evidence="2 3">
    <name type="scientific">Oryza rufipogon</name>
    <name type="common">Brownbeard rice</name>
    <name type="synonym">Asian wild rice</name>
    <dbReference type="NCBI Taxonomy" id="4529"/>
    <lineage>
        <taxon>Eukaryota</taxon>
        <taxon>Viridiplantae</taxon>
        <taxon>Streptophyta</taxon>
        <taxon>Embryophyta</taxon>
        <taxon>Tracheophyta</taxon>
        <taxon>Spermatophyta</taxon>
        <taxon>Magnoliopsida</taxon>
        <taxon>Liliopsida</taxon>
        <taxon>Poales</taxon>
        <taxon>Poaceae</taxon>
        <taxon>BOP clade</taxon>
        <taxon>Oryzoideae</taxon>
        <taxon>Oryzeae</taxon>
        <taxon>Oryzinae</taxon>
        <taxon>Oryza</taxon>
    </lineage>
</organism>
<evidence type="ECO:0000256" key="1">
    <source>
        <dbReference type="SAM" id="MobiDB-lite"/>
    </source>
</evidence>
<dbReference type="Proteomes" id="UP000008022">
    <property type="component" value="Unassembled WGS sequence"/>
</dbReference>
<feature type="region of interest" description="Disordered" evidence="1">
    <location>
        <begin position="413"/>
        <end position="435"/>
    </location>
</feature>
<reference evidence="2" key="2">
    <citation type="submission" date="2015-06" db="UniProtKB">
        <authorList>
            <consortium name="EnsemblPlants"/>
        </authorList>
    </citation>
    <scope>IDENTIFICATION</scope>
</reference>